<keyword evidence="3" id="KW-1185">Reference proteome</keyword>
<feature type="region of interest" description="Disordered" evidence="1">
    <location>
        <begin position="1"/>
        <end position="50"/>
    </location>
</feature>
<gene>
    <name evidence="2" type="ORF">JL102_22780</name>
</gene>
<dbReference type="RefSeq" id="WP_202246784.1">
    <property type="nucleotide sequence ID" value="NZ_JAESIY010000022.1"/>
</dbReference>
<protein>
    <submittedName>
        <fullName evidence="2">Uncharacterized protein</fullName>
    </submittedName>
</protein>
<name>A0A937K333_9BACT</name>
<organism evidence="2 3">
    <name type="scientific">Fulvivirga sediminis</name>
    <dbReference type="NCBI Taxonomy" id="2803949"/>
    <lineage>
        <taxon>Bacteria</taxon>
        <taxon>Pseudomonadati</taxon>
        <taxon>Bacteroidota</taxon>
        <taxon>Cytophagia</taxon>
        <taxon>Cytophagales</taxon>
        <taxon>Fulvivirgaceae</taxon>
        <taxon>Fulvivirga</taxon>
    </lineage>
</organism>
<evidence type="ECO:0000256" key="1">
    <source>
        <dbReference type="SAM" id="MobiDB-lite"/>
    </source>
</evidence>
<sequence>MLLHKQPTPTLKPLTQPRVSEDKKAPETQEQPQEEKQQEVKPPERTFPSTDQVWHFHPIAFVEHMKMIYGSGGSCESLIWGNKVSCQFRAKVIQGAKNLWGEERKIEMANNLMAVFAWESGE</sequence>
<feature type="compositionally biased region" description="Basic and acidic residues" evidence="1">
    <location>
        <begin position="19"/>
        <end position="44"/>
    </location>
</feature>
<dbReference type="EMBL" id="JAESIY010000022">
    <property type="protein sequence ID" value="MBL3658990.1"/>
    <property type="molecule type" value="Genomic_DNA"/>
</dbReference>
<proteinExistence type="predicted"/>
<dbReference type="Proteomes" id="UP000659388">
    <property type="component" value="Unassembled WGS sequence"/>
</dbReference>
<comment type="caution">
    <text evidence="2">The sequence shown here is derived from an EMBL/GenBank/DDBJ whole genome shotgun (WGS) entry which is preliminary data.</text>
</comment>
<reference evidence="2" key="1">
    <citation type="submission" date="2021-01" db="EMBL/GenBank/DDBJ databases">
        <title>Fulvivirga kasyanovii gen. nov., sp nov., a novel member of the phylum Bacteroidetes isolated from seawater in a mussel farm.</title>
        <authorList>
            <person name="Zhao L.-H."/>
            <person name="Wang Z.-J."/>
        </authorList>
    </citation>
    <scope>NUCLEOTIDE SEQUENCE</scope>
    <source>
        <strain evidence="2">2943</strain>
    </source>
</reference>
<evidence type="ECO:0000313" key="3">
    <source>
        <dbReference type="Proteomes" id="UP000659388"/>
    </source>
</evidence>
<dbReference type="AlphaFoldDB" id="A0A937K333"/>
<accession>A0A937K333</accession>
<evidence type="ECO:0000313" key="2">
    <source>
        <dbReference type="EMBL" id="MBL3658990.1"/>
    </source>
</evidence>
<feature type="compositionally biased region" description="Low complexity" evidence="1">
    <location>
        <begin position="1"/>
        <end position="17"/>
    </location>
</feature>